<protein>
    <submittedName>
        <fullName evidence="2">Uncharacterized protein</fullName>
    </submittedName>
</protein>
<evidence type="ECO:0000313" key="3">
    <source>
        <dbReference type="Proteomes" id="UP000749646"/>
    </source>
</evidence>
<evidence type="ECO:0000313" key="2">
    <source>
        <dbReference type="EMBL" id="KAF9970798.1"/>
    </source>
</evidence>
<organism evidence="2 3">
    <name type="scientific">Modicella reniformis</name>
    <dbReference type="NCBI Taxonomy" id="1440133"/>
    <lineage>
        <taxon>Eukaryota</taxon>
        <taxon>Fungi</taxon>
        <taxon>Fungi incertae sedis</taxon>
        <taxon>Mucoromycota</taxon>
        <taxon>Mortierellomycotina</taxon>
        <taxon>Mortierellomycetes</taxon>
        <taxon>Mortierellales</taxon>
        <taxon>Mortierellaceae</taxon>
        <taxon>Modicella</taxon>
    </lineage>
</organism>
<evidence type="ECO:0000256" key="1">
    <source>
        <dbReference type="SAM" id="MobiDB-lite"/>
    </source>
</evidence>
<comment type="caution">
    <text evidence="2">The sequence shown here is derived from an EMBL/GenBank/DDBJ whole genome shotgun (WGS) entry which is preliminary data.</text>
</comment>
<dbReference type="OrthoDB" id="2449149at2759"/>
<sequence length="148" mass="16786">MAKASKPLGCDWQPKSNISSSGREKKSRRRLDEDLGVMNKISEKGVWTRRPIMKLITKGLREVYVLTDEDKEDLEASLGTIFEICRSGKIVITRLAIFEYSDGRKITPHKHRRFALYDIGEVLKALGFSSHNHLVLFTTATTSAAYDQ</sequence>
<name>A0A9P6JKA5_9FUNG</name>
<dbReference type="AlphaFoldDB" id="A0A9P6JKA5"/>
<accession>A0A9P6JKA5</accession>
<reference evidence="2" key="1">
    <citation type="journal article" date="2020" name="Fungal Divers.">
        <title>Resolving the Mortierellaceae phylogeny through synthesis of multi-gene phylogenetics and phylogenomics.</title>
        <authorList>
            <person name="Vandepol N."/>
            <person name="Liber J."/>
            <person name="Desiro A."/>
            <person name="Na H."/>
            <person name="Kennedy M."/>
            <person name="Barry K."/>
            <person name="Grigoriev I.V."/>
            <person name="Miller A.N."/>
            <person name="O'Donnell K."/>
            <person name="Stajich J.E."/>
            <person name="Bonito G."/>
        </authorList>
    </citation>
    <scope>NUCLEOTIDE SEQUENCE</scope>
    <source>
        <strain evidence="2">MES-2147</strain>
    </source>
</reference>
<gene>
    <name evidence="2" type="ORF">BGZ65_010863</name>
</gene>
<dbReference type="EMBL" id="JAAAHW010004917">
    <property type="protein sequence ID" value="KAF9970798.1"/>
    <property type="molecule type" value="Genomic_DNA"/>
</dbReference>
<keyword evidence="3" id="KW-1185">Reference proteome</keyword>
<feature type="region of interest" description="Disordered" evidence="1">
    <location>
        <begin position="1"/>
        <end position="30"/>
    </location>
</feature>
<dbReference type="Proteomes" id="UP000749646">
    <property type="component" value="Unassembled WGS sequence"/>
</dbReference>
<proteinExistence type="predicted"/>